<proteinExistence type="predicted"/>
<protein>
    <submittedName>
        <fullName evidence="1">Uncharacterized protein</fullName>
    </submittedName>
</protein>
<sequence length="99" mass="11090">MKKKQVNVDLGAELFKGFAEGLAKGLEKEILGTTSDNPFDNMFSEIKNDQMNQVYEGYKTVGEMLFNMKKGLVAAGFTEEQAMDIVIQEYLEQRAEAKG</sequence>
<evidence type="ECO:0000313" key="1">
    <source>
        <dbReference type="EMBL" id="TFF43629.1"/>
    </source>
</evidence>
<organism evidence="1 2">
    <name type="scientific">Bacillus thuringiensis</name>
    <dbReference type="NCBI Taxonomy" id="1428"/>
    <lineage>
        <taxon>Bacteria</taxon>
        <taxon>Bacillati</taxon>
        <taxon>Bacillota</taxon>
        <taxon>Bacilli</taxon>
        <taxon>Bacillales</taxon>
        <taxon>Bacillaceae</taxon>
        <taxon>Bacillus</taxon>
        <taxon>Bacillus cereus group</taxon>
    </lineage>
</organism>
<dbReference type="Proteomes" id="UP000297630">
    <property type="component" value="Unassembled WGS sequence"/>
</dbReference>
<dbReference type="AlphaFoldDB" id="A0A4Y8SWC6"/>
<accession>A0A4Y8SWC6</accession>
<dbReference type="RefSeq" id="WP_134656498.1">
    <property type="nucleotide sequence ID" value="NZ_SCLP01000022.1"/>
</dbReference>
<reference evidence="1 2" key="1">
    <citation type="submission" date="2019-01" db="EMBL/GenBank/DDBJ databases">
        <title>Draft genome sequence of Bacillus sp. DPC6431.</title>
        <authorList>
            <person name="Arbulu S."/>
            <person name="Murphy K."/>
            <person name="O'Sullivan O."/>
            <person name="Rea M.C."/>
            <person name="Hill C."/>
            <person name="Ross R.P."/>
        </authorList>
    </citation>
    <scope>NUCLEOTIDE SEQUENCE [LARGE SCALE GENOMIC DNA]</scope>
    <source>
        <strain evidence="1 2">DPC6431</strain>
    </source>
</reference>
<name>A0A4Y8SWC6_BACTU</name>
<comment type="caution">
    <text evidence="1">The sequence shown here is derived from an EMBL/GenBank/DDBJ whole genome shotgun (WGS) entry which is preliminary data.</text>
</comment>
<evidence type="ECO:0000313" key="2">
    <source>
        <dbReference type="Proteomes" id="UP000297630"/>
    </source>
</evidence>
<gene>
    <name evidence="1" type="ORF">EQ803_27680</name>
</gene>
<dbReference type="EMBL" id="SCLP01000022">
    <property type="protein sequence ID" value="TFF43629.1"/>
    <property type="molecule type" value="Genomic_DNA"/>
</dbReference>